<evidence type="ECO:0000313" key="2">
    <source>
        <dbReference type="Proteomes" id="UP000807025"/>
    </source>
</evidence>
<reference evidence="1" key="1">
    <citation type="submission" date="2020-11" db="EMBL/GenBank/DDBJ databases">
        <authorList>
            <consortium name="DOE Joint Genome Institute"/>
            <person name="Ahrendt S."/>
            <person name="Riley R."/>
            <person name="Andreopoulos W."/>
            <person name="Labutti K."/>
            <person name="Pangilinan J."/>
            <person name="Ruiz-Duenas F.J."/>
            <person name="Barrasa J.M."/>
            <person name="Sanchez-Garcia M."/>
            <person name="Camarero S."/>
            <person name="Miyauchi S."/>
            <person name="Serrano A."/>
            <person name="Linde D."/>
            <person name="Babiker R."/>
            <person name="Drula E."/>
            <person name="Ayuso-Fernandez I."/>
            <person name="Pacheco R."/>
            <person name="Padilla G."/>
            <person name="Ferreira P."/>
            <person name="Barriuso J."/>
            <person name="Kellner H."/>
            <person name="Castanera R."/>
            <person name="Alfaro M."/>
            <person name="Ramirez L."/>
            <person name="Pisabarro A.G."/>
            <person name="Kuo A."/>
            <person name="Tritt A."/>
            <person name="Lipzen A."/>
            <person name="He G."/>
            <person name="Yan M."/>
            <person name="Ng V."/>
            <person name="Cullen D."/>
            <person name="Martin F."/>
            <person name="Rosso M.-N."/>
            <person name="Henrissat B."/>
            <person name="Hibbett D."/>
            <person name="Martinez A.T."/>
            <person name="Grigoriev I.V."/>
        </authorList>
    </citation>
    <scope>NUCLEOTIDE SEQUENCE</scope>
    <source>
        <strain evidence="1">ATCC 90797</strain>
    </source>
</reference>
<organism evidence="1 2">
    <name type="scientific">Pleurotus eryngii</name>
    <name type="common">Boletus of the steppes</name>
    <dbReference type="NCBI Taxonomy" id="5323"/>
    <lineage>
        <taxon>Eukaryota</taxon>
        <taxon>Fungi</taxon>
        <taxon>Dikarya</taxon>
        <taxon>Basidiomycota</taxon>
        <taxon>Agaricomycotina</taxon>
        <taxon>Agaricomycetes</taxon>
        <taxon>Agaricomycetidae</taxon>
        <taxon>Agaricales</taxon>
        <taxon>Pleurotineae</taxon>
        <taxon>Pleurotaceae</taxon>
        <taxon>Pleurotus</taxon>
    </lineage>
</organism>
<feature type="non-terminal residue" evidence="1">
    <location>
        <position position="1"/>
    </location>
</feature>
<proteinExistence type="predicted"/>
<accession>A0A9P5ZH32</accession>
<dbReference type="OrthoDB" id="432234at2759"/>
<comment type="caution">
    <text evidence="1">The sequence shown here is derived from an EMBL/GenBank/DDBJ whole genome shotgun (WGS) entry which is preliminary data.</text>
</comment>
<protein>
    <submittedName>
        <fullName evidence="1">Uncharacterized protein</fullName>
    </submittedName>
</protein>
<gene>
    <name evidence="1" type="ORF">BDN71DRAFT_1405353</name>
</gene>
<keyword evidence="2" id="KW-1185">Reference proteome</keyword>
<sequence>PPALWIIINPSSIHNLIVQFLMGEQIDLNNFLPNLGPDWQIRVYNIAEDLFSACKFFHTVVTSMLEDLFGITAGNHWECAHVS</sequence>
<name>A0A9P5ZH32_PLEER</name>
<evidence type="ECO:0000313" key="1">
    <source>
        <dbReference type="EMBL" id="KAF9486988.1"/>
    </source>
</evidence>
<dbReference type="AlphaFoldDB" id="A0A9P5ZH32"/>
<dbReference type="Proteomes" id="UP000807025">
    <property type="component" value="Unassembled WGS sequence"/>
</dbReference>
<dbReference type="EMBL" id="MU154842">
    <property type="protein sequence ID" value="KAF9486988.1"/>
    <property type="molecule type" value="Genomic_DNA"/>
</dbReference>